<dbReference type="OrthoDB" id="10003276at2759"/>
<dbReference type="GO" id="GO:0005507">
    <property type="term" value="F:copper ion binding"/>
    <property type="evidence" value="ECO:0007669"/>
    <property type="project" value="InterPro"/>
</dbReference>
<dbReference type="PANTHER" id="PTHR10157:SF23">
    <property type="entry name" value="MOXD1 HOMOLOG 1"/>
    <property type="match status" value="1"/>
</dbReference>
<evidence type="ECO:0000256" key="9">
    <source>
        <dbReference type="ARBA" id="ARBA00023136"/>
    </source>
</evidence>
<dbReference type="PRINTS" id="PR00767">
    <property type="entry name" value="DBMONOXGNASE"/>
</dbReference>
<dbReference type="Proteomes" id="UP000749559">
    <property type="component" value="Unassembled WGS sequence"/>
</dbReference>
<dbReference type="InterPro" id="IPR028460">
    <property type="entry name" value="Tbh/DBH"/>
</dbReference>
<evidence type="ECO:0000256" key="10">
    <source>
        <dbReference type="ARBA" id="ARBA00023157"/>
    </source>
</evidence>
<dbReference type="InterPro" id="IPR000945">
    <property type="entry name" value="DBH-like"/>
</dbReference>
<dbReference type="FunFam" id="2.60.120.310:FF:000004">
    <property type="entry name" value="DBH-like monooxygenase protein 1"/>
    <property type="match status" value="1"/>
</dbReference>
<evidence type="ECO:0000256" key="1">
    <source>
        <dbReference type="ARBA" id="ARBA00001973"/>
    </source>
</evidence>
<sequence length="626" mass="70655">MIRSTIGLILVNVVVFTTSQNVPSIVTQQPRPTEKYPHYLELDELQRYHLFWSFTEESITFEAHVLTKGWVGLGLSTSGGMVGSDIVIGGIRDGQPYFKDRFATANAKPSVDESQDWELLLAKEEGPFTVLKFTRPLTNCDNEDRDIEEGTVRLIYAWGETDGESSEEDLMYHGAEHRGTKSVSLLDYGNPEVMDVTEEDDLQHFDLLIGNITILPKRTVYGCRLQRLPVLSGKHHVIRIDPLVEEKNRGIVHHIVLYMCRMPASNIDMSDEKPNICWESRMPENVTDCDSIMWGWGVGAGIFHFPKNVGYPIGGVDDPVYINLELHYDNPQNLEGVIDNSGMRIYYTSNVRTYDAGTMVVGHSLFPMAIPSGAEDFTIEAPCSKQCTSRLLPPGGINIFTAFLHTHIAGTSIKTQLFRDGVELAPIAEDEHYDFNYQQTRLLKTPVNVLPGDEMLTTCHYKTKDRKQTTMGGPGSFDEMCLNFFTYYPKINQATCFSSTQSFFDLNQYLVEKAMLGEMTIDPSSNASMIDKLKDIPWTEKDRQHFEKLGREGRGFQESCSYAGSGRSTFNGETYYVAKKPMYHTKYVKPSKCRTEETFEDTSTATLTQLSLITMATTVMTTIMTF</sequence>
<evidence type="ECO:0000256" key="6">
    <source>
        <dbReference type="ARBA" id="ARBA00023002"/>
    </source>
</evidence>
<keyword evidence="9" id="KW-0472">Membrane</keyword>
<dbReference type="EMBL" id="CAIIXF020000008">
    <property type="protein sequence ID" value="CAH1791597.1"/>
    <property type="molecule type" value="Genomic_DNA"/>
</dbReference>
<evidence type="ECO:0000313" key="12">
    <source>
        <dbReference type="EMBL" id="CAH1791597.1"/>
    </source>
</evidence>
<keyword evidence="11" id="KW-0325">Glycoprotein</keyword>
<accession>A0A8J1U6L7</accession>
<organism evidence="12 13">
    <name type="scientific">Owenia fusiformis</name>
    <name type="common">Polychaete worm</name>
    <dbReference type="NCBI Taxonomy" id="6347"/>
    <lineage>
        <taxon>Eukaryota</taxon>
        <taxon>Metazoa</taxon>
        <taxon>Spiralia</taxon>
        <taxon>Lophotrochozoa</taxon>
        <taxon>Annelida</taxon>
        <taxon>Polychaeta</taxon>
        <taxon>Sedentaria</taxon>
        <taxon>Canalipalpata</taxon>
        <taxon>Sabellida</taxon>
        <taxon>Oweniida</taxon>
        <taxon>Oweniidae</taxon>
        <taxon>Owenia</taxon>
    </lineage>
</organism>
<comment type="subcellular location">
    <subcellularLocation>
        <location evidence="2">Membrane</location>
    </subcellularLocation>
</comment>
<keyword evidence="4" id="KW-0479">Metal-binding</keyword>
<name>A0A8J1U6L7_OWEFU</name>
<dbReference type="Gene3D" id="2.60.40.1210">
    <property type="entry name" value="Cellobiose dehydrogenase, cytochrome domain"/>
    <property type="match status" value="1"/>
</dbReference>
<evidence type="ECO:0000256" key="5">
    <source>
        <dbReference type="ARBA" id="ARBA00022729"/>
    </source>
</evidence>
<evidence type="ECO:0000313" key="13">
    <source>
        <dbReference type="Proteomes" id="UP000749559"/>
    </source>
</evidence>
<keyword evidence="5" id="KW-0732">Signal</keyword>
<reference evidence="12" key="1">
    <citation type="submission" date="2022-03" db="EMBL/GenBank/DDBJ databases">
        <authorList>
            <person name="Martin C."/>
        </authorList>
    </citation>
    <scope>NUCLEOTIDE SEQUENCE</scope>
</reference>
<dbReference type="SUPFAM" id="SSF49344">
    <property type="entry name" value="CBD9-like"/>
    <property type="match status" value="1"/>
</dbReference>
<dbReference type="InterPro" id="IPR014784">
    <property type="entry name" value="Cu2_ascorb_mOase-like_C"/>
</dbReference>
<dbReference type="InterPro" id="IPR045266">
    <property type="entry name" value="DOH_DOMON"/>
</dbReference>
<dbReference type="Pfam" id="PF03351">
    <property type="entry name" value="DOMON"/>
    <property type="match status" value="1"/>
</dbReference>
<dbReference type="GO" id="GO:0006589">
    <property type="term" value="P:octopamine biosynthetic process"/>
    <property type="evidence" value="ECO:0007669"/>
    <property type="project" value="TreeGrafter"/>
</dbReference>
<dbReference type="Pfam" id="PF01082">
    <property type="entry name" value="Cu2_monooxygen"/>
    <property type="match status" value="1"/>
</dbReference>
<keyword evidence="10" id="KW-1015">Disulfide bond</keyword>
<comment type="cofactor">
    <cofactor evidence="1">
        <name>Cu(2+)</name>
        <dbReference type="ChEBI" id="CHEBI:29036"/>
    </cofactor>
</comment>
<evidence type="ECO:0000256" key="7">
    <source>
        <dbReference type="ARBA" id="ARBA00023008"/>
    </source>
</evidence>
<dbReference type="GO" id="GO:0005615">
    <property type="term" value="C:extracellular space"/>
    <property type="evidence" value="ECO:0007669"/>
    <property type="project" value="TreeGrafter"/>
</dbReference>
<dbReference type="AlphaFoldDB" id="A0A8J1U6L7"/>
<dbReference type="Pfam" id="PF03712">
    <property type="entry name" value="Cu2_monoox_C"/>
    <property type="match status" value="1"/>
</dbReference>
<dbReference type="GO" id="GO:0042421">
    <property type="term" value="P:norepinephrine biosynthetic process"/>
    <property type="evidence" value="ECO:0007669"/>
    <property type="project" value="TreeGrafter"/>
</dbReference>
<dbReference type="InterPro" id="IPR008977">
    <property type="entry name" value="PHM/PNGase_F_dom_sf"/>
</dbReference>
<dbReference type="PROSITE" id="PS50836">
    <property type="entry name" value="DOMON"/>
    <property type="match status" value="1"/>
</dbReference>
<evidence type="ECO:0000256" key="4">
    <source>
        <dbReference type="ARBA" id="ARBA00022723"/>
    </source>
</evidence>
<dbReference type="FunFam" id="2.60.120.230:FF:000001">
    <property type="entry name" value="Monooxygenase, DBH-like 1"/>
    <property type="match status" value="1"/>
</dbReference>
<dbReference type="SMART" id="SM00664">
    <property type="entry name" value="DoH"/>
    <property type="match status" value="1"/>
</dbReference>
<dbReference type="InterPro" id="IPR036939">
    <property type="entry name" value="Cu2_ascorb_mOase_N_sf"/>
</dbReference>
<evidence type="ECO:0000256" key="11">
    <source>
        <dbReference type="ARBA" id="ARBA00023180"/>
    </source>
</evidence>
<evidence type="ECO:0000256" key="3">
    <source>
        <dbReference type="ARBA" id="ARBA00010676"/>
    </source>
</evidence>
<dbReference type="InterPro" id="IPR000323">
    <property type="entry name" value="Cu2_ascorb_mOase_N"/>
</dbReference>
<keyword evidence="8" id="KW-0503">Monooxygenase</keyword>
<dbReference type="GO" id="GO:0004500">
    <property type="term" value="F:dopamine beta-monooxygenase activity"/>
    <property type="evidence" value="ECO:0007669"/>
    <property type="project" value="InterPro"/>
</dbReference>
<dbReference type="InterPro" id="IPR024548">
    <property type="entry name" value="Cu2_monoox_C"/>
</dbReference>
<dbReference type="SUPFAM" id="SSF49742">
    <property type="entry name" value="PHM/PNGase F"/>
    <property type="match status" value="2"/>
</dbReference>
<keyword evidence="7" id="KW-0186">Copper</keyword>
<keyword evidence="13" id="KW-1185">Reference proteome</keyword>
<dbReference type="FunFam" id="2.60.40.1210:FF:000001">
    <property type="entry name" value="Monooxygenase, DBH-like 1, like"/>
    <property type="match status" value="1"/>
</dbReference>
<dbReference type="Gene3D" id="2.60.120.310">
    <property type="entry name" value="Copper type II, ascorbate-dependent monooxygenase, N-terminal domain"/>
    <property type="match status" value="1"/>
</dbReference>
<dbReference type="Gene3D" id="2.60.120.230">
    <property type="match status" value="1"/>
</dbReference>
<dbReference type="GO" id="GO:0030667">
    <property type="term" value="C:secretory granule membrane"/>
    <property type="evidence" value="ECO:0007669"/>
    <property type="project" value="TreeGrafter"/>
</dbReference>
<dbReference type="GO" id="GO:0042420">
    <property type="term" value="P:dopamine catabolic process"/>
    <property type="evidence" value="ECO:0007669"/>
    <property type="project" value="TreeGrafter"/>
</dbReference>
<keyword evidence="6" id="KW-0560">Oxidoreductase</keyword>
<dbReference type="PANTHER" id="PTHR10157">
    <property type="entry name" value="DOPAMINE BETA HYDROXYLASE RELATED"/>
    <property type="match status" value="1"/>
</dbReference>
<protein>
    <submittedName>
        <fullName evidence="12">Uncharacterized protein</fullName>
    </submittedName>
</protein>
<evidence type="ECO:0000256" key="8">
    <source>
        <dbReference type="ARBA" id="ARBA00023033"/>
    </source>
</evidence>
<gene>
    <name evidence="12" type="ORF">OFUS_LOCUS16666</name>
</gene>
<comment type="similarity">
    <text evidence="3">Belongs to the copper type II ascorbate-dependent monooxygenase family.</text>
</comment>
<comment type="caution">
    <text evidence="12">The sequence shown here is derived from an EMBL/GenBank/DDBJ whole genome shotgun (WGS) entry which is preliminary data.</text>
</comment>
<dbReference type="CDD" id="cd09631">
    <property type="entry name" value="DOMON_DOH"/>
    <property type="match status" value="1"/>
</dbReference>
<proteinExistence type="inferred from homology"/>
<evidence type="ECO:0000256" key="2">
    <source>
        <dbReference type="ARBA" id="ARBA00004370"/>
    </source>
</evidence>
<dbReference type="InterPro" id="IPR005018">
    <property type="entry name" value="DOMON_domain"/>
</dbReference>